<evidence type="ECO:0000256" key="1">
    <source>
        <dbReference type="SAM" id="MobiDB-lite"/>
    </source>
</evidence>
<reference evidence="2" key="1">
    <citation type="journal article" date="2014" name="Int. J. Syst. Evol. Microbiol.">
        <title>Complete genome sequence of Corynebacterium casei LMG S-19264T (=DSM 44701T), isolated from a smear-ripened cheese.</title>
        <authorList>
            <consortium name="US DOE Joint Genome Institute (JGI-PGF)"/>
            <person name="Walter F."/>
            <person name="Albersmeier A."/>
            <person name="Kalinowski J."/>
            <person name="Ruckert C."/>
        </authorList>
    </citation>
    <scope>NUCLEOTIDE SEQUENCE</scope>
    <source>
        <strain evidence="2">CGMCC 4.7403</strain>
    </source>
</reference>
<sequence length="74" mass="7785">MTMRSAAGAAPSAEPFPPDSPDVSALLGDWLEVPAALCTAPGVPSVAWIPKERVSTARTGFCGRPGRWSIDMWS</sequence>
<evidence type="ECO:0000313" key="2">
    <source>
        <dbReference type="EMBL" id="GHH85537.1"/>
    </source>
</evidence>
<dbReference type="EMBL" id="BNAT01000005">
    <property type="protein sequence ID" value="GHH85537.1"/>
    <property type="molecule type" value="Genomic_DNA"/>
</dbReference>
<proteinExistence type="predicted"/>
<dbReference type="Proteomes" id="UP000603227">
    <property type="component" value="Unassembled WGS sequence"/>
</dbReference>
<evidence type="ECO:0000313" key="3">
    <source>
        <dbReference type="Proteomes" id="UP000603227"/>
    </source>
</evidence>
<gene>
    <name evidence="2" type="ORF">GCM10017771_18870</name>
</gene>
<comment type="caution">
    <text evidence="2">The sequence shown here is derived from an EMBL/GenBank/DDBJ whole genome shotgun (WGS) entry which is preliminary data.</text>
</comment>
<feature type="region of interest" description="Disordered" evidence="1">
    <location>
        <begin position="1"/>
        <end position="21"/>
    </location>
</feature>
<dbReference type="RefSeq" id="WP_232791316.1">
    <property type="nucleotide sequence ID" value="NZ_CP022161.1"/>
</dbReference>
<accession>A0A919GJ30</accession>
<reference evidence="2" key="2">
    <citation type="submission" date="2020-09" db="EMBL/GenBank/DDBJ databases">
        <authorList>
            <person name="Sun Q."/>
            <person name="Zhou Y."/>
        </authorList>
    </citation>
    <scope>NUCLEOTIDE SEQUENCE</scope>
    <source>
        <strain evidence="2">CGMCC 4.7403</strain>
    </source>
</reference>
<organism evidence="2 3">
    <name type="scientific">Streptomyces capitiformicae</name>
    <dbReference type="NCBI Taxonomy" id="2014920"/>
    <lineage>
        <taxon>Bacteria</taxon>
        <taxon>Bacillati</taxon>
        <taxon>Actinomycetota</taxon>
        <taxon>Actinomycetes</taxon>
        <taxon>Kitasatosporales</taxon>
        <taxon>Streptomycetaceae</taxon>
        <taxon>Streptomyces</taxon>
    </lineage>
</organism>
<keyword evidence="3" id="KW-1185">Reference proteome</keyword>
<protein>
    <submittedName>
        <fullName evidence="2">Uncharacterized protein</fullName>
    </submittedName>
</protein>
<name>A0A919GJ30_9ACTN</name>
<dbReference type="AlphaFoldDB" id="A0A919GJ30"/>